<dbReference type="InterPro" id="IPR022542">
    <property type="entry name" value="FOCAD/RST1_DUF3730"/>
</dbReference>
<sequence length="1728" mass="192679">MVDHRFVEIHQTCSSTQVDKLWAALADTSLTPIAASNVCEKIVSKVQSDASTFRDVLLHLQNLVLTSTNKLKTSIFLRSISALLQFHARSLNESVPFAVAASTLATVHPFIVISQQRPDLYDDLLQEIDYLLCSSSDDDSSILGSLDSFFDRILLAADDTHGTALLHRLCNPLPSMERRLDIYYYISDVIKRYPTKRGIFLYLQLVDFLVGIFQIPDAPEDDVKAMATDMFFELLCRSYDAATDGELTSPFLQRLYRINQAHDICSDQPLVQPNPYLFWSSLSYLLMMVQTVQDQDLILKLMHDILQAHSLGKMALIAILPLFQTWAEVVEEDTITKARKAVALELLSLVNKAAESNDPSKSSILEQIRQDIPAYSIHGSMSHLITHVDQFLQDHLDWDTTPLNKVALAHSLMFTTPYVFSNDVAIRHKSMKRLTVLSTTSTNMHSFKFPVFMLLLYLMRSHNAIAGDTFLFIYHTVFPSLVDLNDPVTTSKILQVILPMMQGTYQTQSRDTTMAAIGFRVLVKMFERQPRVWHELKRVIANWILHRKSATRPEEKGAIQMELAVLTSMRDLCKHHPRYTAQDLLPMAISLLQTCTNLNIASLAIIVQIMNACIRAELAEPRSLWTVAISYIAVFAKELPIHQATVLWQSLCDFFSIVGDRDEVSEHYMEFKEAVLDEFLEPLIASENDKVRSSALSALAHFQSTDIQRILPEKAKQFTDQIIAAPDTSHSAVLAKLISHELDHMRRGLFAEDTSSNKDNNNNSTSEPSQTRSIRNAIGRKEDEAGAMIVKEWEQARTPPGLRAGYAVALLHVSNAHLVDRKMTGDTLTKAKWYRCMSTSLADIGLTDHLMVRISSISGWVSVFGAALISEEATFELRGTQILKDLLTRLEKSTVPGMTCNILLALAGFVITATRLSPSFGSSCASQVLDVLFSKYILSSDQSAGSIPTLLMSDEVQFAAYFSLGYIASCTISNEKMASRILSMLVDDVTTEDTGRKIGAVVDLVQLARGYAAGHFTAALATWPTKTQGIDTLGKTGISTLLDYCNRPSQQISEGRALGIMMGWASNNHATDMQDVTWFAKETLKLFIEQDSTCNMNTGILLGAPWVIAYSSTNGQYHEDISLLEQAKNIALRNSTLSGHLYHFDIPIAHIKRVSMIASADQTEASAQYMSLLHNTLDINNITSLFQVGSLLGVDYLNPAVDPEVLLDEARKYDGGARLDILDKLMSTAGLSVPGGTAAVGDLRTARIAAIICGKVNQSAVDMRNASAIDQNTGSNQVLLNASTEPKSYARLNNNTSYLRAVFDSLTDLVRYPSSHGIQCMQTLIQSLCDTPGPLPPVNWFQLLADISSVSQSLRAKCIEFASLHASTSMSLTEYIVSELTVCDPGVQRILTGELGLGKVLELSGLPNRNVSGTGYKRRGMDAVTKKSSISEMRCIEIFEPYAKRLSKLPHDIQLTLLSTLCDHLPPVNETAEDEHMEMLIRTIRDMTYFNFTMPLITKDTGRYLGLDIEKLVHKAIDCSVLESDKLGQLTKQDAYIYTTAMAEMCRLNRTTHATQWIIDVMRQLIVQQVNDSHTWNQVTRAMLQTECRSDEERIAWMVRMLDILIVIASDRSLESKAQIIQQCLTCALRYTAMALWWWSDLEAQVISADEFNRLVTSLETGYMLAEIIARGDAHPTGQQQMVKRILRATCLIDDDYTKHVLIAAIQQCPAEAMKQQSSEQIVKLLSE</sequence>
<organism evidence="3">
    <name type="scientific">Lichtheimia ramosa</name>
    <dbReference type="NCBI Taxonomy" id="688394"/>
    <lineage>
        <taxon>Eukaryota</taxon>
        <taxon>Fungi</taxon>
        <taxon>Fungi incertae sedis</taxon>
        <taxon>Mucoromycota</taxon>
        <taxon>Mucoromycotina</taxon>
        <taxon>Mucoromycetes</taxon>
        <taxon>Mucorales</taxon>
        <taxon>Lichtheimiaceae</taxon>
        <taxon>Lichtheimia</taxon>
    </lineage>
</organism>
<dbReference type="OrthoDB" id="6125419at2759"/>
<dbReference type="SUPFAM" id="SSF48371">
    <property type="entry name" value="ARM repeat"/>
    <property type="match status" value="1"/>
</dbReference>
<feature type="domain" description="DUF3730" evidence="2">
    <location>
        <begin position="479"/>
        <end position="699"/>
    </location>
</feature>
<feature type="compositionally biased region" description="Low complexity" evidence="1">
    <location>
        <begin position="753"/>
        <end position="766"/>
    </location>
</feature>
<reference evidence="3" key="1">
    <citation type="journal article" date="2014" name="Genome Announc.">
        <title>De novo whole-genome sequence and genome annotation of Lichtheimia ramosa.</title>
        <authorList>
            <person name="Linde J."/>
            <person name="Schwartze V."/>
            <person name="Binder U."/>
            <person name="Lass-Florl C."/>
            <person name="Voigt K."/>
            <person name="Horn F."/>
        </authorList>
    </citation>
    <scope>NUCLEOTIDE SEQUENCE</scope>
    <source>
        <strain evidence="3">JMRC FSU:6197</strain>
    </source>
</reference>
<feature type="region of interest" description="Disordered" evidence="1">
    <location>
        <begin position="751"/>
        <end position="776"/>
    </location>
</feature>
<dbReference type="EMBL" id="LK023327">
    <property type="protein sequence ID" value="CDS08826.1"/>
    <property type="molecule type" value="Genomic_DNA"/>
</dbReference>
<evidence type="ECO:0000256" key="1">
    <source>
        <dbReference type="SAM" id="MobiDB-lite"/>
    </source>
</evidence>
<accession>A0A077WMC8</accession>
<evidence type="ECO:0000313" key="3">
    <source>
        <dbReference type="EMBL" id="CDS08826.1"/>
    </source>
</evidence>
<dbReference type="Pfam" id="PF12530">
    <property type="entry name" value="DUF3730"/>
    <property type="match status" value="1"/>
</dbReference>
<protein>
    <recommendedName>
        <fullName evidence="2">DUF3730 domain-containing protein</fullName>
    </recommendedName>
</protein>
<proteinExistence type="predicted"/>
<name>A0A077WMC8_9FUNG</name>
<evidence type="ECO:0000259" key="2">
    <source>
        <dbReference type="Pfam" id="PF12530"/>
    </source>
</evidence>
<dbReference type="InterPro" id="IPR016024">
    <property type="entry name" value="ARM-type_fold"/>
</dbReference>
<gene>
    <name evidence="3" type="ORF">LRAMOSA10187</name>
</gene>